<evidence type="ECO:0000313" key="5">
    <source>
        <dbReference type="Proteomes" id="UP000288096"/>
    </source>
</evidence>
<dbReference type="GO" id="GO:0004789">
    <property type="term" value="F:thiamine-phosphate diphosphorylase activity"/>
    <property type="evidence" value="ECO:0007669"/>
    <property type="project" value="TreeGrafter"/>
</dbReference>
<dbReference type="SUPFAM" id="SSF51391">
    <property type="entry name" value="Thiamin phosphate synthase"/>
    <property type="match status" value="1"/>
</dbReference>
<organism evidence="4 5">
    <name type="scientific">Desulfonema ishimotonii</name>
    <dbReference type="NCBI Taxonomy" id="45657"/>
    <lineage>
        <taxon>Bacteria</taxon>
        <taxon>Pseudomonadati</taxon>
        <taxon>Thermodesulfobacteriota</taxon>
        <taxon>Desulfobacteria</taxon>
        <taxon>Desulfobacterales</taxon>
        <taxon>Desulfococcaceae</taxon>
        <taxon>Desulfonema</taxon>
    </lineage>
</organism>
<dbReference type="GO" id="GO:0005737">
    <property type="term" value="C:cytoplasm"/>
    <property type="evidence" value="ECO:0007669"/>
    <property type="project" value="TreeGrafter"/>
</dbReference>
<dbReference type="Gene3D" id="3.20.20.70">
    <property type="entry name" value="Aldolase class I"/>
    <property type="match status" value="1"/>
</dbReference>
<dbReference type="RefSeq" id="WP_166405205.1">
    <property type="nucleotide sequence ID" value="NZ_BEXT01000001.1"/>
</dbReference>
<dbReference type="InterPro" id="IPR036206">
    <property type="entry name" value="ThiamineP_synth_sf"/>
</dbReference>
<keyword evidence="2" id="KW-0784">Thiamine biosynthesis</keyword>
<reference evidence="5" key="1">
    <citation type="submission" date="2017-11" db="EMBL/GenBank/DDBJ databases">
        <authorList>
            <person name="Watanabe M."/>
            <person name="Kojima H."/>
        </authorList>
    </citation>
    <scope>NUCLEOTIDE SEQUENCE [LARGE SCALE GENOMIC DNA]</scope>
    <source>
        <strain evidence="5">Tokyo 01</strain>
    </source>
</reference>
<dbReference type="Pfam" id="PF02581">
    <property type="entry name" value="TMP-TENI"/>
    <property type="match status" value="1"/>
</dbReference>
<dbReference type="EMBL" id="BEXT01000001">
    <property type="protein sequence ID" value="GBC63056.1"/>
    <property type="molecule type" value="Genomic_DNA"/>
</dbReference>
<evidence type="ECO:0000256" key="2">
    <source>
        <dbReference type="ARBA" id="ARBA00022977"/>
    </source>
</evidence>
<keyword evidence="5" id="KW-1185">Reference proteome</keyword>
<sequence length="143" mass="15686">METDKLAAALRFYFITDDSAPALSPAEQVRIALEAGATCVQYRNKHYGPDCLAEVVLIRQLCRDRDVPFVVNDNIDLARRVMADGVHLGQDDAPPARARELLGDSAIVGISVSDPDELAKTDLAPCDYMGNSPFKMITCLIKY</sequence>
<dbReference type="CDD" id="cd00564">
    <property type="entry name" value="TMP_TenI"/>
    <property type="match status" value="1"/>
</dbReference>
<gene>
    <name evidence="4" type="ORF">DENIS_4045</name>
</gene>
<dbReference type="AlphaFoldDB" id="A0A401G1H2"/>
<protein>
    <submittedName>
        <fullName evidence="4">Thiamine phosphate synthase</fullName>
    </submittedName>
</protein>
<reference evidence="5" key="2">
    <citation type="submission" date="2019-01" db="EMBL/GenBank/DDBJ databases">
        <title>Genome sequence of Desulfonema ishimotonii strain Tokyo 01.</title>
        <authorList>
            <person name="Fukui M."/>
        </authorList>
    </citation>
    <scope>NUCLEOTIDE SEQUENCE [LARGE SCALE GENOMIC DNA]</scope>
    <source>
        <strain evidence="5">Tokyo 01</strain>
    </source>
</reference>
<evidence type="ECO:0000259" key="3">
    <source>
        <dbReference type="Pfam" id="PF02581"/>
    </source>
</evidence>
<feature type="domain" description="Thiamine phosphate synthase/TenI" evidence="3">
    <location>
        <begin position="12"/>
        <end position="134"/>
    </location>
</feature>
<dbReference type="Proteomes" id="UP000288096">
    <property type="component" value="Unassembled WGS sequence"/>
</dbReference>
<proteinExistence type="predicted"/>
<comment type="caution">
    <text evidence="4">The sequence shown here is derived from an EMBL/GenBank/DDBJ whole genome shotgun (WGS) entry which is preliminary data.</text>
</comment>
<dbReference type="GO" id="GO:0009228">
    <property type="term" value="P:thiamine biosynthetic process"/>
    <property type="evidence" value="ECO:0007669"/>
    <property type="project" value="UniProtKB-KW"/>
</dbReference>
<dbReference type="InterPro" id="IPR013785">
    <property type="entry name" value="Aldolase_TIM"/>
</dbReference>
<comment type="pathway">
    <text evidence="1">Cofactor biosynthesis; thiamine diphosphate biosynthesis.</text>
</comment>
<name>A0A401G1H2_9BACT</name>
<dbReference type="PANTHER" id="PTHR20857">
    <property type="entry name" value="THIAMINE-PHOSPHATE PYROPHOSPHORYLASE"/>
    <property type="match status" value="1"/>
</dbReference>
<dbReference type="InterPro" id="IPR022998">
    <property type="entry name" value="ThiamineP_synth_TenI"/>
</dbReference>
<accession>A0A401G1H2</accession>
<dbReference type="PANTHER" id="PTHR20857:SF15">
    <property type="entry name" value="THIAMINE-PHOSPHATE SYNTHASE"/>
    <property type="match status" value="1"/>
</dbReference>
<evidence type="ECO:0000256" key="1">
    <source>
        <dbReference type="ARBA" id="ARBA00004948"/>
    </source>
</evidence>
<evidence type="ECO:0000313" key="4">
    <source>
        <dbReference type="EMBL" id="GBC63056.1"/>
    </source>
</evidence>